<evidence type="ECO:0000256" key="1">
    <source>
        <dbReference type="SAM" id="Coils"/>
    </source>
</evidence>
<organism>
    <name type="scientific">Pediculus humanus subsp. corporis</name>
    <name type="common">Body louse</name>
    <dbReference type="NCBI Taxonomy" id="121224"/>
    <lineage>
        <taxon>Eukaryota</taxon>
        <taxon>Metazoa</taxon>
        <taxon>Ecdysozoa</taxon>
        <taxon>Arthropoda</taxon>
        <taxon>Hexapoda</taxon>
        <taxon>Insecta</taxon>
        <taxon>Pterygota</taxon>
        <taxon>Neoptera</taxon>
        <taxon>Paraneoptera</taxon>
        <taxon>Psocodea</taxon>
        <taxon>Troctomorpha</taxon>
        <taxon>Phthiraptera</taxon>
        <taxon>Anoplura</taxon>
        <taxon>Pediculidae</taxon>
        <taxon>Pediculus</taxon>
    </lineage>
</organism>
<dbReference type="AlphaFoldDB" id="E0VAM0"/>
<evidence type="ECO:0000313" key="5">
    <source>
        <dbReference type="Proteomes" id="UP000009046"/>
    </source>
</evidence>
<dbReference type="GeneID" id="8232555"/>
<name>E0VAM0_PEDHC</name>
<dbReference type="RefSeq" id="XP_002423164.1">
    <property type="nucleotide sequence ID" value="XM_002423119.1"/>
</dbReference>
<dbReference type="InParanoid" id="E0VAM0"/>
<reference evidence="4" key="3">
    <citation type="submission" date="2021-02" db="UniProtKB">
        <authorList>
            <consortium name="EnsemblMetazoa"/>
        </authorList>
    </citation>
    <scope>IDENTIFICATION</scope>
    <source>
        <strain evidence="4">USDA</strain>
    </source>
</reference>
<dbReference type="CTD" id="8232555"/>
<dbReference type="KEGG" id="phu:Phum_PHUM040990"/>
<evidence type="ECO:0000313" key="4">
    <source>
        <dbReference type="EnsemblMetazoa" id="PHUM040990-PA"/>
    </source>
</evidence>
<dbReference type="EMBL" id="DS235012">
    <property type="protein sequence ID" value="EEB10426.1"/>
    <property type="molecule type" value="Genomic_DNA"/>
</dbReference>
<reference evidence="3" key="1">
    <citation type="submission" date="2007-04" db="EMBL/GenBank/DDBJ databases">
        <title>Annotation of Pediculus humanus corporis strain USDA.</title>
        <authorList>
            <person name="Kirkness E."/>
            <person name="Hannick L."/>
            <person name="Hass B."/>
            <person name="Bruggner R."/>
            <person name="Lawson D."/>
            <person name="Bidwell S."/>
            <person name="Joardar V."/>
            <person name="Caler E."/>
            <person name="Walenz B."/>
            <person name="Inman J."/>
            <person name="Schobel S."/>
            <person name="Galinsky K."/>
            <person name="Amedeo P."/>
            <person name="Strausberg R."/>
        </authorList>
    </citation>
    <scope>NUCLEOTIDE SEQUENCE</scope>
    <source>
        <strain evidence="3">USDA</strain>
    </source>
</reference>
<accession>E0VAM0</accession>
<feature type="compositionally biased region" description="Polar residues" evidence="2">
    <location>
        <begin position="160"/>
        <end position="170"/>
    </location>
</feature>
<evidence type="ECO:0000256" key="2">
    <source>
        <dbReference type="SAM" id="MobiDB-lite"/>
    </source>
</evidence>
<dbReference type="HOGENOM" id="CLU_377360_0_0_1"/>
<feature type="region of interest" description="Disordered" evidence="2">
    <location>
        <begin position="182"/>
        <end position="241"/>
    </location>
</feature>
<dbReference type="Proteomes" id="UP000009046">
    <property type="component" value="Unassembled WGS sequence"/>
</dbReference>
<dbReference type="EnsemblMetazoa" id="PHUM040990-RA">
    <property type="protein sequence ID" value="PHUM040990-PA"/>
    <property type="gene ID" value="PHUM040990"/>
</dbReference>
<keyword evidence="5" id="KW-1185">Reference proteome</keyword>
<sequence>MRIHLYYYYYYIDNLQFALNLSRKITFTANRLQLILLFLSAFSLACLGNQDASDILKTSILRQNLSNKNLHLDPLLRKALLRALVELEKEAEEKLRAEESRDIRSEPRNLVGNYVERIEERKEEIQQPAESSAFSSSLINDLSAPSHEVNNGNDADAPVENTTPIPQNTFQYSTSLPLQEERSANLGQESKGSDSTSNPSSIESNFIPNDGSKEQNANNENESSTENQKEIQKEDGKSSNTANEVELFKAPLLTAFTLHQDSKGTPHSVIPLLTKEQQNLQQRQQQLLEQQYALLKQQQLLQNQFIPGVSLTPLAAVNQFDQSRFFFPGTVGTAFTSAPVFPPLVSNSILQQSFTPIPSQSFHSPTTAAPFKGTHQNFLTTLPPQRISPESFAQNLLPPQDFNGVNVVQSHSINLTPTPAQSFPVQSVTPAPGLQSLNIPPVTLPLQNEGRFQTPIIVPSLETNPNPVFLNNQEQERIRTRLLLEEQNRNRLIEEQRQRHIQEQNRQRQLEEERQRQIYETQLRLRQQRQENGVDFQRSVGFTFNHNGPSNFRPPARAPNNFNYHIQPSQNFVSPVTFRNSGNQHRVNRQEGLGSTGNFGFNNQGNKNFDNRNHFQSNQIYTRLPEYRTIPDEHYRNTPISNQFQQGNRYSQFGPQQTNTYTVNNAENVNKKLQSLLYQSGVTGSGSGQEDLNIVSKVLALNHERSDPDVKDTVLRNERRKRKSLTIENINDQKK</sequence>
<feature type="compositionally biased region" description="Polar residues" evidence="2">
    <location>
        <begin position="185"/>
        <end position="207"/>
    </location>
</feature>
<feature type="coiled-coil region" evidence="1">
    <location>
        <begin position="470"/>
        <end position="513"/>
    </location>
</feature>
<feature type="region of interest" description="Disordered" evidence="2">
    <location>
        <begin position="142"/>
        <end position="170"/>
    </location>
</feature>
<feature type="compositionally biased region" description="Basic and acidic residues" evidence="2">
    <location>
        <begin position="227"/>
        <end position="237"/>
    </location>
</feature>
<keyword evidence="1" id="KW-0175">Coiled coil</keyword>
<protein>
    <submittedName>
        <fullName evidence="3 4">Uncharacterized protein</fullName>
    </submittedName>
</protein>
<dbReference type="OrthoDB" id="7699626at2759"/>
<dbReference type="EMBL" id="AAZO01000482">
    <property type="status" value="NOT_ANNOTATED_CDS"/>
    <property type="molecule type" value="Genomic_DNA"/>
</dbReference>
<proteinExistence type="predicted"/>
<feature type="compositionally biased region" description="Low complexity" evidence="2">
    <location>
        <begin position="214"/>
        <end position="226"/>
    </location>
</feature>
<reference evidence="3" key="2">
    <citation type="submission" date="2007-04" db="EMBL/GenBank/DDBJ databases">
        <title>The genome of the human body louse.</title>
        <authorList>
            <consortium name="The Human Body Louse Genome Consortium"/>
            <person name="Kirkness E."/>
            <person name="Walenz B."/>
            <person name="Hass B."/>
            <person name="Bruggner R."/>
            <person name="Strausberg R."/>
        </authorList>
    </citation>
    <scope>NUCLEOTIDE SEQUENCE</scope>
    <source>
        <strain evidence="3">USDA</strain>
    </source>
</reference>
<gene>
    <name evidence="4" type="primary">8232555</name>
    <name evidence="3" type="ORF">Phum_PHUM040990</name>
</gene>
<evidence type="ECO:0000313" key="3">
    <source>
        <dbReference type="EMBL" id="EEB10426.1"/>
    </source>
</evidence>
<dbReference type="VEuPathDB" id="VectorBase:PHUM040990"/>